<evidence type="ECO:0000256" key="8">
    <source>
        <dbReference type="ARBA" id="ARBA00023049"/>
    </source>
</evidence>
<dbReference type="Pfam" id="PF01546">
    <property type="entry name" value="Peptidase_M20"/>
    <property type="match status" value="1"/>
</dbReference>
<dbReference type="PANTHER" id="PTHR43808">
    <property type="entry name" value="ACETYLORNITHINE DEACETYLASE"/>
    <property type="match status" value="1"/>
</dbReference>
<evidence type="ECO:0000256" key="1">
    <source>
        <dbReference type="ARBA" id="ARBA00001947"/>
    </source>
</evidence>
<keyword evidence="5 9" id="KW-0378">Hydrolase</keyword>
<dbReference type="SUPFAM" id="SSF55031">
    <property type="entry name" value="Bacterial exopeptidase dimerisation domain"/>
    <property type="match status" value="1"/>
</dbReference>
<keyword evidence="3" id="KW-0645">Protease</keyword>
<name>A0A6P1MAY5_9FIRM</name>
<accession>A0A6P1MAY5</accession>
<dbReference type="Proteomes" id="UP000463883">
    <property type="component" value="Chromosome"/>
</dbReference>
<protein>
    <submittedName>
        <fullName evidence="9">Sapep family Mn(2+)-dependent dipeptidase</fullName>
        <ecNumber evidence="9">3.4.13.-</ecNumber>
    </submittedName>
</protein>
<evidence type="ECO:0000256" key="7">
    <source>
        <dbReference type="ARBA" id="ARBA00022997"/>
    </source>
</evidence>
<dbReference type="EC" id="3.4.13.-" evidence="9"/>
<keyword evidence="10" id="KW-1185">Reference proteome</keyword>
<dbReference type="KEGG" id="amic:Ami3637_04765"/>
<dbReference type="RefSeq" id="WP_162361564.1">
    <property type="nucleotide sequence ID" value="NZ_CP047591.1"/>
</dbReference>
<keyword evidence="6" id="KW-0862">Zinc</keyword>
<dbReference type="AlphaFoldDB" id="A0A6P1MAY5"/>
<dbReference type="InterPro" id="IPR002933">
    <property type="entry name" value="Peptidase_M20"/>
</dbReference>
<proteinExistence type="inferred from homology"/>
<dbReference type="GO" id="GO:0008270">
    <property type="term" value="F:zinc ion binding"/>
    <property type="evidence" value="ECO:0007669"/>
    <property type="project" value="InterPro"/>
</dbReference>
<dbReference type="GO" id="GO:0008237">
    <property type="term" value="F:metallopeptidase activity"/>
    <property type="evidence" value="ECO:0007669"/>
    <property type="project" value="UniProtKB-KW"/>
</dbReference>
<sequence>MKTYIKEDDMLFNLKELVSIKSISGPSEGDYPFGKGPFDALQYCLTLCREFGFKTKQCDNYMGYAEIGQGDEIMGILIHLDVVPAGNGWSYNPFDVTITEDKVYGRGVSDDKGPAIAVIYAMRDILKSKKPLNKRIRLIFGCTEESGEWLDMEYYKRTEELPDFGFTPDADFPLIYAEKGILILQMRMKKEESDIKYVEAGEVPNMVASRCEVTVVDQDGNEISLIKNGKSAHGSMPWLGNNAIGLAMKEIRGKFADFYNENFGQTWDGSLLDCKVKDEQSGEITINPGMIRSDDKWVRLILDIRYPVTYTKEDIVNRISVKVSPYGVETDILGGENPIYMNKNSEFIQNLLTAYRDVTGDHTEPMTMGGGTYAKAMDHIVAFGPVFPGRECTEHQADEYIFIEDLYKAREIYRIAIERGCSS</sequence>
<dbReference type="GO" id="GO:0006526">
    <property type="term" value="P:L-arginine biosynthetic process"/>
    <property type="evidence" value="ECO:0007669"/>
    <property type="project" value="TreeGrafter"/>
</dbReference>
<dbReference type="NCBIfam" id="TIGR01887">
    <property type="entry name" value="dipeptidaselike"/>
    <property type="match status" value="1"/>
</dbReference>
<evidence type="ECO:0000313" key="9">
    <source>
        <dbReference type="EMBL" id="QHI71790.1"/>
    </source>
</evidence>
<evidence type="ECO:0000256" key="2">
    <source>
        <dbReference type="ARBA" id="ARBA00006247"/>
    </source>
</evidence>
<comment type="cofactor">
    <cofactor evidence="1">
        <name>Zn(2+)</name>
        <dbReference type="ChEBI" id="CHEBI:29105"/>
    </cofactor>
</comment>
<keyword evidence="7 9" id="KW-0224">Dipeptidase</keyword>
<evidence type="ECO:0000313" key="10">
    <source>
        <dbReference type="Proteomes" id="UP000463883"/>
    </source>
</evidence>
<dbReference type="Gene3D" id="3.30.70.360">
    <property type="match status" value="1"/>
</dbReference>
<gene>
    <name evidence="9" type="ORF">Ami3637_04765</name>
</gene>
<dbReference type="InterPro" id="IPR036264">
    <property type="entry name" value="Bact_exopeptidase_dim_dom"/>
</dbReference>
<reference evidence="9 10" key="1">
    <citation type="submission" date="2020-01" db="EMBL/GenBank/DDBJ databases">
        <title>Genomic analysis of Aminipila sp. CBA3637.</title>
        <authorList>
            <person name="Kim Y.B."/>
            <person name="Roh S.W."/>
        </authorList>
    </citation>
    <scope>NUCLEOTIDE SEQUENCE [LARGE SCALE GENOMIC DNA]</scope>
    <source>
        <strain evidence="9 10">CBA3637</strain>
    </source>
</reference>
<dbReference type="Gene3D" id="3.40.630.10">
    <property type="entry name" value="Zn peptidases"/>
    <property type="match status" value="2"/>
</dbReference>
<dbReference type="PANTHER" id="PTHR43808:SF31">
    <property type="entry name" value="N-ACETYL-L-CITRULLINE DEACETYLASE"/>
    <property type="match status" value="1"/>
</dbReference>
<dbReference type="InterPro" id="IPR050072">
    <property type="entry name" value="Peptidase_M20A"/>
</dbReference>
<keyword evidence="4" id="KW-0479">Metal-binding</keyword>
<evidence type="ECO:0000256" key="6">
    <source>
        <dbReference type="ARBA" id="ARBA00022833"/>
    </source>
</evidence>
<dbReference type="GO" id="GO:0016805">
    <property type="term" value="F:dipeptidase activity"/>
    <property type="evidence" value="ECO:0007669"/>
    <property type="project" value="UniProtKB-KW"/>
</dbReference>
<dbReference type="InterPro" id="IPR010964">
    <property type="entry name" value="M20A_pepV-rel"/>
</dbReference>
<dbReference type="EMBL" id="CP047591">
    <property type="protein sequence ID" value="QHI71790.1"/>
    <property type="molecule type" value="Genomic_DNA"/>
</dbReference>
<evidence type="ECO:0000256" key="5">
    <source>
        <dbReference type="ARBA" id="ARBA00022801"/>
    </source>
</evidence>
<evidence type="ECO:0000256" key="3">
    <source>
        <dbReference type="ARBA" id="ARBA00022670"/>
    </source>
</evidence>
<keyword evidence="8" id="KW-0482">Metalloprotease</keyword>
<comment type="similarity">
    <text evidence="2">Belongs to the peptidase M20A family.</text>
</comment>
<dbReference type="GO" id="GO:0006508">
    <property type="term" value="P:proteolysis"/>
    <property type="evidence" value="ECO:0007669"/>
    <property type="project" value="UniProtKB-KW"/>
</dbReference>
<dbReference type="GO" id="GO:0008777">
    <property type="term" value="F:acetylornithine deacetylase activity"/>
    <property type="evidence" value="ECO:0007669"/>
    <property type="project" value="TreeGrafter"/>
</dbReference>
<dbReference type="SUPFAM" id="SSF53187">
    <property type="entry name" value="Zn-dependent exopeptidases"/>
    <property type="match status" value="1"/>
</dbReference>
<evidence type="ECO:0000256" key="4">
    <source>
        <dbReference type="ARBA" id="ARBA00022723"/>
    </source>
</evidence>
<organism evidence="9 10">
    <name type="scientific">Aminipila terrae</name>
    <dbReference type="NCBI Taxonomy" id="2697030"/>
    <lineage>
        <taxon>Bacteria</taxon>
        <taxon>Bacillati</taxon>
        <taxon>Bacillota</taxon>
        <taxon>Clostridia</taxon>
        <taxon>Peptostreptococcales</taxon>
        <taxon>Anaerovoracaceae</taxon>
        <taxon>Aminipila</taxon>
    </lineage>
</organism>